<dbReference type="SMART" id="SM00387">
    <property type="entry name" value="HATPase_c"/>
    <property type="match status" value="1"/>
</dbReference>
<reference evidence="6" key="1">
    <citation type="journal article" date="2019" name="Int. J. Syst. Evol. Microbiol.">
        <title>The Global Catalogue of Microorganisms (GCM) 10K type strain sequencing project: providing services to taxonomists for standard genome sequencing and annotation.</title>
        <authorList>
            <consortium name="The Broad Institute Genomics Platform"/>
            <consortium name="The Broad Institute Genome Sequencing Center for Infectious Disease"/>
            <person name="Wu L."/>
            <person name="Ma J."/>
        </authorList>
    </citation>
    <scope>NUCLEOTIDE SEQUENCE [LARGE SCALE GENOMIC DNA]</scope>
    <source>
        <strain evidence="6">KCTC 52232</strain>
    </source>
</reference>
<keyword evidence="3" id="KW-0597">Phosphoprotein</keyword>
<dbReference type="PROSITE" id="PS50109">
    <property type="entry name" value="HIS_KIN"/>
    <property type="match status" value="1"/>
</dbReference>
<dbReference type="InterPro" id="IPR003594">
    <property type="entry name" value="HATPase_dom"/>
</dbReference>
<dbReference type="InterPro" id="IPR005467">
    <property type="entry name" value="His_kinase_dom"/>
</dbReference>
<dbReference type="Gene3D" id="3.30.565.10">
    <property type="entry name" value="Histidine kinase-like ATPase, C-terminal domain"/>
    <property type="match status" value="1"/>
</dbReference>
<dbReference type="Gene3D" id="3.30.450.20">
    <property type="entry name" value="PAS domain"/>
    <property type="match status" value="1"/>
</dbReference>
<keyword evidence="6" id="KW-1185">Reference proteome</keyword>
<dbReference type="SUPFAM" id="SSF55874">
    <property type="entry name" value="ATPase domain of HSP90 chaperone/DNA topoisomerase II/histidine kinase"/>
    <property type="match status" value="1"/>
</dbReference>
<dbReference type="InterPro" id="IPR003661">
    <property type="entry name" value="HisK_dim/P_dom"/>
</dbReference>
<feature type="domain" description="Histidine kinase" evidence="4">
    <location>
        <begin position="134"/>
        <end position="349"/>
    </location>
</feature>
<evidence type="ECO:0000313" key="6">
    <source>
        <dbReference type="Proteomes" id="UP001597601"/>
    </source>
</evidence>
<dbReference type="PANTHER" id="PTHR43547">
    <property type="entry name" value="TWO-COMPONENT HISTIDINE KINASE"/>
    <property type="match status" value="1"/>
</dbReference>
<dbReference type="GO" id="GO:0005524">
    <property type="term" value="F:ATP binding"/>
    <property type="evidence" value="ECO:0007669"/>
    <property type="project" value="UniProtKB-KW"/>
</dbReference>
<gene>
    <name evidence="5" type="ORF">ACFSYC_08230</name>
</gene>
<dbReference type="EMBL" id="JBHUON010000007">
    <property type="protein sequence ID" value="MFD2864674.1"/>
    <property type="molecule type" value="Genomic_DNA"/>
</dbReference>
<dbReference type="SUPFAM" id="SSF47384">
    <property type="entry name" value="Homodimeric domain of signal transducing histidine kinase"/>
    <property type="match status" value="1"/>
</dbReference>
<dbReference type="EC" id="2.7.13.3" evidence="2"/>
<dbReference type="RefSeq" id="WP_377125568.1">
    <property type="nucleotide sequence ID" value="NZ_JBHUHN010000001.1"/>
</dbReference>
<evidence type="ECO:0000313" key="5">
    <source>
        <dbReference type="EMBL" id="MFD2864674.1"/>
    </source>
</evidence>
<dbReference type="InterPro" id="IPR036097">
    <property type="entry name" value="HisK_dim/P_sf"/>
</dbReference>
<evidence type="ECO:0000256" key="1">
    <source>
        <dbReference type="ARBA" id="ARBA00000085"/>
    </source>
</evidence>
<dbReference type="Gene3D" id="1.10.287.130">
    <property type="match status" value="1"/>
</dbReference>
<organism evidence="5 6">
    <name type="scientific">Mucilaginibacter antarcticus</name>
    <dbReference type="NCBI Taxonomy" id="1855725"/>
    <lineage>
        <taxon>Bacteria</taxon>
        <taxon>Pseudomonadati</taxon>
        <taxon>Bacteroidota</taxon>
        <taxon>Sphingobacteriia</taxon>
        <taxon>Sphingobacteriales</taxon>
        <taxon>Sphingobacteriaceae</taxon>
        <taxon>Mucilaginibacter</taxon>
    </lineage>
</organism>
<dbReference type="CDD" id="cd00082">
    <property type="entry name" value="HisKA"/>
    <property type="match status" value="1"/>
</dbReference>
<proteinExistence type="predicted"/>
<dbReference type="Proteomes" id="UP001597601">
    <property type="component" value="Unassembled WGS sequence"/>
</dbReference>
<dbReference type="SMART" id="SM00388">
    <property type="entry name" value="HisKA"/>
    <property type="match status" value="1"/>
</dbReference>
<name>A0ABW5XQC8_9SPHI</name>
<dbReference type="CDD" id="cd00075">
    <property type="entry name" value="HATPase"/>
    <property type="match status" value="1"/>
</dbReference>
<comment type="caution">
    <text evidence="5">The sequence shown here is derived from an EMBL/GenBank/DDBJ whole genome shotgun (WGS) entry which is preliminary data.</text>
</comment>
<evidence type="ECO:0000256" key="3">
    <source>
        <dbReference type="ARBA" id="ARBA00022553"/>
    </source>
</evidence>
<dbReference type="PANTHER" id="PTHR43547:SF2">
    <property type="entry name" value="HYBRID SIGNAL TRANSDUCTION HISTIDINE KINASE C"/>
    <property type="match status" value="1"/>
</dbReference>
<dbReference type="Pfam" id="PF02518">
    <property type="entry name" value="HATPase_c"/>
    <property type="match status" value="1"/>
</dbReference>
<evidence type="ECO:0000259" key="4">
    <source>
        <dbReference type="PROSITE" id="PS50109"/>
    </source>
</evidence>
<keyword evidence="5" id="KW-0067">ATP-binding</keyword>
<dbReference type="InterPro" id="IPR036890">
    <property type="entry name" value="HATPase_C_sf"/>
</dbReference>
<protein>
    <recommendedName>
        <fullName evidence="2">histidine kinase</fullName>
        <ecNumber evidence="2">2.7.13.3</ecNumber>
    </recommendedName>
</protein>
<sequence>MTQQQNFDTLNVPGNASVIFDLTLNRFTYLAGDIKLFGIKQDATVDSILSAIHKDDIPYLEQQFIALLNNSFNGSLEFRILLNDLYRTLRVTPFVLQSADTKTIIANIIDVTDEVNNRYVIEKFANKKNAILTMLSHDLRGPLSIGKMVAQSLSTATDDVKVKGQSQNLVKILKQALDLVNDLISREETDTITVELVKKRIDIATKLKEYIEEIRLSEDALHRTILYSSSDETIYAHIDEAKFMQIINNLVSNALKFTRDGDIISLTVEEKEDSVQFIFSDTGVGIPEQFHTELFEKFTPARRKGLNGEPSIGIGLSIVKTIVDWHGGIIKVNSEENKGTTFYLELPKG</sequence>
<evidence type="ECO:0000256" key="2">
    <source>
        <dbReference type="ARBA" id="ARBA00012438"/>
    </source>
</evidence>
<keyword evidence="5" id="KW-0547">Nucleotide-binding</keyword>
<comment type="catalytic activity">
    <reaction evidence="1">
        <text>ATP + protein L-histidine = ADP + protein N-phospho-L-histidine.</text>
        <dbReference type="EC" id="2.7.13.3"/>
    </reaction>
</comment>
<dbReference type="InterPro" id="IPR004358">
    <property type="entry name" value="Sig_transdc_His_kin-like_C"/>
</dbReference>
<accession>A0ABW5XQC8</accession>
<dbReference type="PRINTS" id="PR00344">
    <property type="entry name" value="BCTRLSENSOR"/>
</dbReference>